<accession>A0A0H2LQC5</accession>
<sequence length="240" mass="25701">MPKPTIELRFDDVTAGYGGLPVLEHLSFSVREGERLGLIGRNGAGKTTTLATAMGLADLMKGRIHFGGDDISSASTYARSRAGLGYVPQSRDIFPSLTVEENLLSGLQGRSASVALPPIYALFPRLKERRRNGGTQLSGGEQQMLSVARALVGQPRILLLDEPLEGLAPMVREELMDAIVRMSDQLGVGCIIVEQHVDVVLEFSNNVIVLERGLAAYSGSAAVLSGEEALLNRTIGIQKC</sequence>
<dbReference type="AlphaFoldDB" id="A0A0H2LQC5"/>
<evidence type="ECO:0000256" key="4">
    <source>
        <dbReference type="ARBA" id="ARBA00022741"/>
    </source>
</evidence>
<keyword evidence="5 8" id="KW-0067">ATP-binding</keyword>
<dbReference type="InterPro" id="IPR027417">
    <property type="entry name" value="P-loop_NTPase"/>
</dbReference>
<keyword evidence="4" id="KW-0547">Nucleotide-binding</keyword>
<comment type="similarity">
    <text evidence="1">Belongs to the ABC transporter superfamily.</text>
</comment>
<dbReference type="GO" id="GO:0015658">
    <property type="term" value="F:branched-chain amino acid transmembrane transporter activity"/>
    <property type="evidence" value="ECO:0007669"/>
    <property type="project" value="TreeGrafter"/>
</dbReference>
<keyword evidence="2" id="KW-0813">Transport</keyword>
<dbReference type="PROSITE" id="PS50893">
    <property type="entry name" value="ABC_TRANSPORTER_2"/>
    <property type="match status" value="1"/>
</dbReference>
<name>A0A0H2LQC5_VARPD</name>
<comment type="caution">
    <text evidence="8">The sequence shown here is derived from an EMBL/GenBank/DDBJ whole genome shotgun (WGS) entry which is preliminary data.</text>
</comment>
<evidence type="ECO:0000259" key="7">
    <source>
        <dbReference type="PROSITE" id="PS50893"/>
    </source>
</evidence>
<proteinExistence type="inferred from homology"/>
<evidence type="ECO:0000256" key="2">
    <source>
        <dbReference type="ARBA" id="ARBA00022448"/>
    </source>
</evidence>
<dbReference type="PATRIC" id="fig|34073.19.peg.6598"/>
<dbReference type="RefSeq" id="WP_047787469.1">
    <property type="nucleotide sequence ID" value="NZ_JZWI01000052.1"/>
</dbReference>
<dbReference type="InterPro" id="IPR052156">
    <property type="entry name" value="BCAA_Transport_ATP-bd_LivF"/>
</dbReference>
<keyword evidence="3" id="KW-0472">Membrane</keyword>
<dbReference type="PANTHER" id="PTHR43820">
    <property type="entry name" value="HIGH-AFFINITY BRANCHED-CHAIN AMINO ACID TRANSPORT ATP-BINDING PROTEIN LIVF"/>
    <property type="match status" value="1"/>
</dbReference>
<keyword evidence="9" id="KW-1185">Reference proteome</keyword>
<dbReference type="Proteomes" id="UP000035170">
    <property type="component" value="Unassembled WGS sequence"/>
</dbReference>
<feature type="domain" description="ABC transporter" evidence="7">
    <location>
        <begin position="8"/>
        <end position="237"/>
    </location>
</feature>
<evidence type="ECO:0000313" key="9">
    <source>
        <dbReference type="Proteomes" id="UP000035170"/>
    </source>
</evidence>
<dbReference type="SUPFAM" id="SSF52540">
    <property type="entry name" value="P-loop containing nucleoside triphosphate hydrolases"/>
    <property type="match status" value="1"/>
</dbReference>
<evidence type="ECO:0000256" key="3">
    <source>
        <dbReference type="ARBA" id="ARBA00022475"/>
    </source>
</evidence>
<dbReference type="EMBL" id="JZWI01000052">
    <property type="protein sequence ID" value="KLN52469.1"/>
    <property type="molecule type" value="Genomic_DNA"/>
</dbReference>
<evidence type="ECO:0000256" key="1">
    <source>
        <dbReference type="ARBA" id="ARBA00005417"/>
    </source>
</evidence>
<dbReference type="SMART" id="SM00382">
    <property type="entry name" value="AAA"/>
    <property type="match status" value="1"/>
</dbReference>
<dbReference type="CDD" id="cd03224">
    <property type="entry name" value="ABC_TM1139_LivF_branched"/>
    <property type="match status" value="1"/>
</dbReference>
<organism evidence="8 9">
    <name type="scientific">Variovorax paradoxus</name>
    <dbReference type="NCBI Taxonomy" id="34073"/>
    <lineage>
        <taxon>Bacteria</taxon>
        <taxon>Pseudomonadati</taxon>
        <taxon>Pseudomonadota</taxon>
        <taxon>Betaproteobacteria</taxon>
        <taxon>Burkholderiales</taxon>
        <taxon>Comamonadaceae</taxon>
        <taxon>Variovorax</taxon>
    </lineage>
</organism>
<dbReference type="GO" id="GO:0016887">
    <property type="term" value="F:ATP hydrolysis activity"/>
    <property type="evidence" value="ECO:0007669"/>
    <property type="project" value="InterPro"/>
</dbReference>
<dbReference type="GO" id="GO:0005524">
    <property type="term" value="F:ATP binding"/>
    <property type="evidence" value="ECO:0007669"/>
    <property type="project" value="UniProtKB-KW"/>
</dbReference>
<evidence type="ECO:0000313" key="8">
    <source>
        <dbReference type="EMBL" id="KLN52469.1"/>
    </source>
</evidence>
<gene>
    <name evidence="8" type="primary">livF29</name>
    <name evidence="8" type="ORF">VPARA_64080</name>
</gene>
<protein>
    <submittedName>
        <fullName evidence="8">High-affinity branched-chain amino acid transport ATP-binding protein LivF</fullName>
    </submittedName>
</protein>
<keyword evidence="6" id="KW-0029">Amino-acid transport</keyword>
<dbReference type="GO" id="GO:0015807">
    <property type="term" value="P:L-amino acid transport"/>
    <property type="evidence" value="ECO:0007669"/>
    <property type="project" value="TreeGrafter"/>
</dbReference>
<dbReference type="Pfam" id="PF00005">
    <property type="entry name" value="ABC_tran"/>
    <property type="match status" value="1"/>
</dbReference>
<dbReference type="InterPro" id="IPR003439">
    <property type="entry name" value="ABC_transporter-like_ATP-bd"/>
</dbReference>
<dbReference type="PANTHER" id="PTHR43820:SF2">
    <property type="entry name" value="ABC TRANSPORTER ATP-BINDING PROTEIN"/>
    <property type="match status" value="1"/>
</dbReference>
<dbReference type="InterPro" id="IPR017871">
    <property type="entry name" value="ABC_transporter-like_CS"/>
</dbReference>
<reference evidence="8 9" key="1">
    <citation type="submission" date="2015-03" db="EMBL/GenBank/DDBJ databases">
        <title>Genome sequence of Variovorax paradoxus TBEA6.</title>
        <authorList>
            <person name="Poehlein A."/>
            <person name="Schuldes J."/>
            <person name="Wuebbeler J.H."/>
            <person name="Hiessl S."/>
            <person name="Steinbuechel A."/>
            <person name="Daniel R."/>
        </authorList>
    </citation>
    <scope>NUCLEOTIDE SEQUENCE [LARGE SCALE GENOMIC DNA]</scope>
    <source>
        <strain evidence="8 9">TBEA6</strain>
    </source>
</reference>
<dbReference type="PROSITE" id="PS00211">
    <property type="entry name" value="ABC_TRANSPORTER_1"/>
    <property type="match status" value="1"/>
</dbReference>
<keyword evidence="3" id="KW-1003">Cell membrane</keyword>
<evidence type="ECO:0000256" key="6">
    <source>
        <dbReference type="ARBA" id="ARBA00022970"/>
    </source>
</evidence>
<dbReference type="Gene3D" id="3.40.50.300">
    <property type="entry name" value="P-loop containing nucleotide triphosphate hydrolases"/>
    <property type="match status" value="1"/>
</dbReference>
<dbReference type="InterPro" id="IPR003593">
    <property type="entry name" value="AAA+_ATPase"/>
</dbReference>
<evidence type="ECO:0000256" key="5">
    <source>
        <dbReference type="ARBA" id="ARBA00022840"/>
    </source>
</evidence>